<protein>
    <submittedName>
        <fullName evidence="2">(pine wood nematode) hypothetical protein</fullName>
    </submittedName>
</protein>
<dbReference type="Proteomes" id="UP000659654">
    <property type="component" value="Unassembled WGS sequence"/>
</dbReference>
<dbReference type="EMBL" id="CAJFDI010000006">
    <property type="protein sequence ID" value="CAD5233850.1"/>
    <property type="molecule type" value="Genomic_DNA"/>
</dbReference>
<evidence type="ECO:0000313" key="2">
    <source>
        <dbReference type="EMBL" id="CAD5233850.1"/>
    </source>
</evidence>
<evidence type="ECO:0000313" key="3">
    <source>
        <dbReference type="Proteomes" id="UP000095284"/>
    </source>
</evidence>
<keyword evidence="1" id="KW-0812">Transmembrane</keyword>
<sequence length="104" mass="12016">MWPNIPAVAAAHMDTSFSNITTSSAIEEPIARPINSLYLYIPFVIFVFLAPLMFISLLCYIQRRNKRMQQNEMERLNNRRLSTAGRHSIYYNGSDTNFRKISAV</sequence>
<dbReference type="AlphaFoldDB" id="A0A1I7SKY9"/>
<evidence type="ECO:0000256" key="1">
    <source>
        <dbReference type="SAM" id="Phobius"/>
    </source>
</evidence>
<proteinExistence type="predicted"/>
<name>A0A1I7SKY9_BURXY</name>
<feature type="transmembrane region" description="Helical" evidence="1">
    <location>
        <begin position="37"/>
        <end position="61"/>
    </location>
</feature>
<keyword evidence="4" id="KW-1185">Reference proteome</keyword>
<gene>
    <name evidence="2" type="ORF">BXYJ_LOCUS13941</name>
</gene>
<dbReference type="WBParaSite" id="BXY_1372100.1">
    <property type="protein sequence ID" value="BXY_1372100.1"/>
    <property type="gene ID" value="BXY_1372100"/>
</dbReference>
<dbReference type="Proteomes" id="UP000095284">
    <property type="component" value="Unplaced"/>
</dbReference>
<dbReference type="EMBL" id="CAJFCV020000006">
    <property type="protein sequence ID" value="CAG9129304.1"/>
    <property type="molecule type" value="Genomic_DNA"/>
</dbReference>
<evidence type="ECO:0000313" key="4">
    <source>
        <dbReference type="Proteomes" id="UP000659654"/>
    </source>
</evidence>
<organism evidence="3 5">
    <name type="scientific">Bursaphelenchus xylophilus</name>
    <name type="common">Pinewood nematode worm</name>
    <name type="synonym">Aphelenchoides xylophilus</name>
    <dbReference type="NCBI Taxonomy" id="6326"/>
    <lineage>
        <taxon>Eukaryota</taxon>
        <taxon>Metazoa</taxon>
        <taxon>Ecdysozoa</taxon>
        <taxon>Nematoda</taxon>
        <taxon>Chromadorea</taxon>
        <taxon>Rhabditida</taxon>
        <taxon>Tylenchina</taxon>
        <taxon>Tylenchomorpha</taxon>
        <taxon>Aphelenchoidea</taxon>
        <taxon>Aphelenchoididae</taxon>
        <taxon>Bursaphelenchus</taxon>
    </lineage>
</organism>
<dbReference type="SMR" id="A0A1I7SKY9"/>
<dbReference type="Proteomes" id="UP000582659">
    <property type="component" value="Unassembled WGS sequence"/>
</dbReference>
<accession>A0A1I7SKY9</accession>
<keyword evidence="1" id="KW-0472">Membrane</keyword>
<reference evidence="5" key="1">
    <citation type="submission" date="2016-11" db="UniProtKB">
        <authorList>
            <consortium name="WormBaseParasite"/>
        </authorList>
    </citation>
    <scope>IDENTIFICATION</scope>
</reference>
<dbReference type="OrthoDB" id="5777430at2759"/>
<evidence type="ECO:0000313" key="5">
    <source>
        <dbReference type="WBParaSite" id="BXY_1372100.1"/>
    </source>
</evidence>
<reference evidence="2" key="2">
    <citation type="submission" date="2020-09" db="EMBL/GenBank/DDBJ databases">
        <authorList>
            <person name="Kikuchi T."/>
        </authorList>
    </citation>
    <scope>NUCLEOTIDE SEQUENCE</scope>
    <source>
        <strain evidence="2">Ka4C1</strain>
    </source>
</reference>
<keyword evidence="1" id="KW-1133">Transmembrane helix</keyword>